<reference evidence="1 2" key="1">
    <citation type="submission" date="2020-02" db="EMBL/GenBank/DDBJ databases">
        <title>Whole-genome analyses of novel actinobacteria.</title>
        <authorList>
            <person name="Sahin N."/>
            <person name="Tatar D."/>
        </authorList>
    </citation>
    <scope>NUCLEOTIDE SEQUENCE [LARGE SCALE GENOMIC DNA]</scope>
    <source>
        <strain evidence="1 2">SB3404</strain>
    </source>
</reference>
<organism evidence="1 2">
    <name type="scientific">Streptomyces boncukensis</name>
    <dbReference type="NCBI Taxonomy" id="2711219"/>
    <lineage>
        <taxon>Bacteria</taxon>
        <taxon>Bacillati</taxon>
        <taxon>Actinomycetota</taxon>
        <taxon>Actinomycetes</taxon>
        <taxon>Kitasatosporales</taxon>
        <taxon>Streptomycetaceae</taxon>
        <taxon>Streptomyces</taxon>
    </lineage>
</organism>
<dbReference type="AlphaFoldDB" id="A0A6G4X1W1"/>
<accession>A0A6G4X1W1</accession>
<keyword evidence="2" id="KW-1185">Reference proteome</keyword>
<comment type="caution">
    <text evidence="1">The sequence shown here is derived from an EMBL/GenBank/DDBJ whole genome shotgun (WGS) entry which is preliminary data.</text>
</comment>
<gene>
    <name evidence="1" type="ORF">G5C65_24675</name>
</gene>
<dbReference type="RefSeq" id="WP_165301120.1">
    <property type="nucleotide sequence ID" value="NZ_JAAKZZ010000309.1"/>
</dbReference>
<name>A0A6G4X1W1_9ACTN</name>
<evidence type="ECO:0000313" key="2">
    <source>
        <dbReference type="Proteomes" id="UP000477722"/>
    </source>
</evidence>
<evidence type="ECO:0000313" key="1">
    <source>
        <dbReference type="EMBL" id="NGO71485.1"/>
    </source>
</evidence>
<dbReference type="Proteomes" id="UP000477722">
    <property type="component" value="Unassembled WGS sequence"/>
</dbReference>
<dbReference type="EMBL" id="JAAKZZ010000309">
    <property type="protein sequence ID" value="NGO71485.1"/>
    <property type="molecule type" value="Genomic_DNA"/>
</dbReference>
<sequence>MKGRLAGQRRRQQLRKLRRAAARRIAELGLPRLADVESLCRHLSEVRGRPITPVPLPMQAAQPCGMWLSADDEDIVFYDANTTSAHQEHIILHELGHIICRHRGAGWAEEESARLLFPNLDPSLVRDMLKRATYDDVQEQEAEVIAYLLAQHVGGAEGGDSGDSGDGDDVIQRVERTLE</sequence>
<proteinExistence type="predicted"/>
<dbReference type="Gene3D" id="1.10.10.2910">
    <property type="match status" value="1"/>
</dbReference>
<protein>
    <submittedName>
        <fullName evidence="1">Toxin</fullName>
    </submittedName>
</protein>